<comment type="similarity">
    <text evidence="1 2">Belongs to the arylamine N-acetyltransferase family.</text>
</comment>
<proteinExistence type="inferred from homology"/>
<dbReference type="PANTHER" id="PTHR11786:SF0">
    <property type="entry name" value="ARYLAMINE N-ACETYLTRANSFERASE 4-RELATED"/>
    <property type="match status" value="1"/>
</dbReference>
<protein>
    <submittedName>
        <fullName evidence="3">Arylamine N-acetyltransferase</fullName>
    </submittedName>
</protein>
<gene>
    <name evidence="3" type="ORF">GCM10023257_58580</name>
</gene>
<dbReference type="SUPFAM" id="SSF54001">
    <property type="entry name" value="Cysteine proteinases"/>
    <property type="match status" value="1"/>
</dbReference>
<dbReference type="InterPro" id="IPR038765">
    <property type="entry name" value="Papain-like_cys_pep_sf"/>
</dbReference>
<dbReference type="PRINTS" id="PR01543">
    <property type="entry name" value="ANATRNSFRASE"/>
</dbReference>
<dbReference type="Gene3D" id="3.30.2140.10">
    <property type="entry name" value="Arylamine N-acetyltransferase"/>
    <property type="match status" value="1"/>
</dbReference>
<dbReference type="PANTHER" id="PTHR11786">
    <property type="entry name" value="N-HYDROXYARYLAMINE O-ACETYLTRANSFERASE"/>
    <property type="match status" value="1"/>
</dbReference>
<dbReference type="RefSeq" id="WP_226027402.1">
    <property type="nucleotide sequence ID" value="NZ_BAABIV010000028.1"/>
</dbReference>
<dbReference type="InterPro" id="IPR001447">
    <property type="entry name" value="Arylamine_N-AcTrfase"/>
</dbReference>
<evidence type="ECO:0000313" key="3">
    <source>
        <dbReference type="EMBL" id="GAA5005291.1"/>
    </source>
</evidence>
<evidence type="ECO:0000256" key="1">
    <source>
        <dbReference type="ARBA" id="ARBA00006547"/>
    </source>
</evidence>
<keyword evidence="4" id="KW-1185">Reference proteome</keyword>
<comment type="caution">
    <text evidence="3">The sequence shown here is derived from an EMBL/GenBank/DDBJ whole genome shotgun (WGS) entry which is preliminary data.</text>
</comment>
<dbReference type="Proteomes" id="UP001500610">
    <property type="component" value="Unassembled WGS sequence"/>
</dbReference>
<accession>A0ABP9IR05</accession>
<reference evidence="4" key="1">
    <citation type="journal article" date="2019" name="Int. J. Syst. Evol. Microbiol.">
        <title>The Global Catalogue of Microorganisms (GCM) 10K type strain sequencing project: providing services to taxonomists for standard genome sequencing and annotation.</title>
        <authorList>
            <consortium name="The Broad Institute Genomics Platform"/>
            <consortium name="The Broad Institute Genome Sequencing Center for Infectious Disease"/>
            <person name="Wu L."/>
            <person name="Ma J."/>
        </authorList>
    </citation>
    <scope>NUCLEOTIDE SEQUENCE [LARGE SCALE GENOMIC DNA]</scope>
    <source>
        <strain evidence="4">JCM 17657</strain>
    </source>
</reference>
<dbReference type="Gene3D" id="2.40.128.150">
    <property type="entry name" value="Cysteine proteinases"/>
    <property type="match status" value="1"/>
</dbReference>
<evidence type="ECO:0000313" key="4">
    <source>
        <dbReference type="Proteomes" id="UP001500610"/>
    </source>
</evidence>
<dbReference type="EMBL" id="BAABIV010000028">
    <property type="protein sequence ID" value="GAA5005291.1"/>
    <property type="molecule type" value="Genomic_DNA"/>
</dbReference>
<evidence type="ECO:0000256" key="2">
    <source>
        <dbReference type="RuleBase" id="RU003452"/>
    </source>
</evidence>
<organism evidence="3 4">
    <name type="scientific">Streptomyces hyderabadensis</name>
    <dbReference type="NCBI Taxonomy" id="598549"/>
    <lineage>
        <taxon>Bacteria</taxon>
        <taxon>Bacillati</taxon>
        <taxon>Actinomycetota</taxon>
        <taxon>Actinomycetes</taxon>
        <taxon>Kitasatosporales</taxon>
        <taxon>Streptomycetaceae</taxon>
        <taxon>Streptomyces</taxon>
    </lineage>
</organism>
<sequence length="265" mass="29649">MTMVDAAAYLRRIGVAGPVRADLQTLAHLQERHQKSVPFETIDFNLGLPIGMGEEAVEKIVDRRRGGGCYELNTAFAVLLRELGFPVALLPGRTLHNGQRQVLGAHSGHMMLRVEADGESWLTDVGFRWASRHPLRLSDRRRQKDENGEYLLTDGDEGDVVIVHNGVPRIRLETREREIEDFVPTLWWFCTSPDSPVSAGSVWASLVTDDGRVSLLDRTLTRVENGQLVREVLDDEAFAAACRRWFGIELDRLPHLPPGPADEPA</sequence>
<dbReference type="Pfam" id="PF00797">
    <property type="entry name" value="Acetyltransf_2"/>
    <property type="match status" value="1"/>
</dbReference>
<name>A0ABP9IR05_9ACTN</name>